<feature type="non-terminal residue" evidence="2">
    <location>
        <position position="265"/>
    </location>
</feature>
<proteinExistence type="predicted"/>
<gene>
    <name evidence="2" type="ORF">ACFQE6_34225</name>
</gene>
<name>A0ABD5SZI1_9EURY</name>
<keyword evidence="3" id="KW-1185">Reference proteome</keyword>
<evidence type="ECO:0000259" key="1">
    <source>
        <dbReference type="Pfam" id="PF01609"/>
    </source>
</evidence>
<dbReference type="Proteomes" id="UP001596383">
    <property type="component" value="Unassembled WGS sequence"/>
</dbReference>
<reference evidence="2 3" key="1">
    <citation type="journal article" date="2019" name="Int. J. Syst. Evol. Microbiol.">
        <title>The Global Catalogue of Microorganisms (GCM) 10K type strain sequencing project: providing services to taxonomists for standard genome sequencing and annotation.</title>
        <authorList>
            <consortium name="The Broad Institute Genomics Platform"/>
            <consortium name="The Broad Institute Genome Sequencing Center for Infectious Disease"/>
            <person name="Wu L."/>
            <person name="Ma J."/>
        </authorList>
    </citation>
    <scope>NUCLEOTIDE SEQUENCE [LARGE SCALE GENOMIC DNA]</scope>
    <source>
        <strain evidence="2 3">LMG 29247</strain>
    </source>
</reference>
<dbReference type="RefSeq" id="WP_273742509.1">
    <property type="nucleotide sequence ID" value="NZ_JAQIVI010000848.1"/>
</dbReference>
<evidence type="ECO:0000313" key="2">
    <source>
        <dbReference type="EMBL" id="MFC6769919.1"/>
    </source>
</evidence>
<dbReference type="Pfam" id="PF01609">
    <property type="entry name" value="DDE_Tnp_1"/>
    <property type="match status" value="1"/>
</dbReference>
<evidence type="ECO:0000313" key="3">
    <source>
        <dbReference type="Proteomes" id="UP001596383"/>
    </source>
</evidence>
<accession>A0ABD5SZI1</accession>
<organism evidence="2 3">
    <name type="scientific">Natrinema soli</name>
    <dbReference type="NCBI Taxonomy" id="1930624"/>
    <lineage>
        <taxon>Archaea</taxon>
        <taxon>Methanobacteriati</taxon>
        <taxon>Methanobacteriota</taxon>
        <taxon>Stenosarchaea group</taxon>
        <taxon>Halobacteria</taxon>
        <taxon>Halobacteriales</taxon>
        <taxon>Natrialbaceae</taxon>
        <taxon>Natrinema</taxon>
    </lineage>
</organism>
<protein>
    <submittedName>
        <fullName evidence="2">Transposase</fullName>
    </submittedName>
</protein>
<comment type="caution">
    <text evidence="2">The sequence shown here is derived from an EMBL/GenBank/DDBJ whole genome shotgun (WGS) entry which is preliminary data.</text>
</comment>
<dbReference type="AlphaFoldDB" id="A0ABD5SZI1"/>
<dbReference type="InterPro" id="IPR002559">
    <property type="entry name" value="Transposase_11"/>
</dbReference>
<feature type="domain" description="Transposase IS4-like" evidence="1">
    <location>
        <begin position="108"/>
        <end position="264"/>
    </location>
</feature>
<sequence length="265" mass="30640">MVEVDLLDFLRKYKQLAKQALGTDAGKPVEGGLARWKHLVIHGYRLEDGHSYRETENRLQCFSELREILELDLNDVPDYSTIYKSFDRFDMTVWRALLRISAEQHPQSGHVALDSTFFERGHASQYYLQRSDRDIQKLKVTTLTDTESLAVLDLQCSIHWKHDVKAGPQVVRRNADDLLSVAADKAFHSWITRFEFYTLDVDPLVLSQGSTPEIVGHNALIRDAGYSQRWMAETSYSSVKRSLGSAVRAHFWYREFREIILKFAV</sequence>
<dbReference type="EMBL" id="JBHSWV010000848">
    <property type="protein sequence ID" value="MFC6769919.1"/>
    <property type="molecule type" value="Genomic_DNA"/>
</dbReference>